<evidence type="ECO:0000256" key="3">
    <source>
        <dbReference type="SAM" id="MobiDB-lite"/>
    </source>
</evidence>
<dbReference type="SUPFAM" id="SSF48403">
    <property type="entry name" value="Ankyrin repeat"/>
    <property type="match status" value="1"/>
</dbReference>
<dbReference type="PANTHER" id="PTHR24198">
    <property type="entry name" value="ANKYRIN REPEAT AND PROTEIN KINASE DOMAIN-CONTAINING PROTEIN"/>
    <property type="match status" value="1"/>
</dbReference>
<dbReference type="Proteomes" id="UP000023152">
    <property type="component" value="Unassembled WGS sequence"/>
</dbReference>
<dbReference type="EMBL" id="ASPP01024005">
    <property type="protein sequence ID" value="ETO09559.1"/>
    <property type="molecule type" value="Genomic_DNA"/>
</dbReference>
<name>X6M6M0_RETFI</name>
<evidence type="ECO:0000256" key="1">
    <source>
        <dbReference type="ARBA" id="ARBA00022737"/>
    </source>
</evidence>
<sequence length="435" mass="50410">MVCHGFSFFFFFLQKKKKKKKLNTTYTYTYLFISLFILFTEETIEVDVELTPEEQIQMLLKSHVNQYVDLKMNVHISHQNRNLIGEIQFLLQPILETQQKCHRLYELVRVRELLDYCDLVNFPMEEDLQVAIDDSAHYVELVVTKPVEVKYMLTHEPIKIKVLEEDPQADTKSTDDKKHNPLTLLDPFKPVTSPTHEVMKAVCCNTHNETSQTMVNTLLWEVLSMKKKTADPLPLDRQGLSLLHHAALSADRQMMDAMCGMFGQKQIEKFFNAVDKQGRTPWMVALATPRKDFLRYLLDKFSKCINWSLSDNKGDNVLHYVLSFCDDEILQQTVPKIDSAHVKKIVNTPNKMGETPLMCGCKNAILENQVRTIQVFCEQFASTIDWNQKSKFGRNYLHFPVNPGAMQCITKVLSQEQRVLFLNAPDDDVKKLHSL</sequence>
<dbReference type="InterPro" id="IPR036770">
    <property type="entry name" value="Ankyrin_rpt-contain_sf"/>
</dbReference>
<dbReference type="InterPro" id="IPR002110">
    <property type="entry name" value="Ankyrin_rpt"/>
</dbReference>
<gene>
    <name evidence="4" type="ORF">RFI_27819</name>
</gene>
<comment type="caution">
    <text evidence="4">The sequence shown here is derived from an EMBL/GenBank/DDBJ whole genome shotgun (WGS) entry which is preliminary data.</text>
</comment>
<keyword evidence="5" id="KW-1185">Reference proteome</keyword>
<evidence type="ECO:0000256" key="2">
    <source>
        <dbReference type="ARBA" id="ARBA00023043"/>
    </source>
</evidence>
<proteinExistence type="predicted"/>
<dbReference type="AlphaFoldDB" id="X6M6M0"/>
<dbReference type="Gene3D" id="1.25.40.20">
    <property type="entry name" value="Ankyrin repeat-containing domain"/>
    <property type="match status" value="1"/>
</dbReference>
<protein>
    <recommendedName>
        <fullName evidence="6">Ankyrin repeat protein</fullName>
    </recommendedName>
</protein>
<evidence type="ECO:0000313" key="5">
    <source>
        <dbReference type="Proteomes" id="UP000023152"/>
    </source>
</evidence>
<dbReference type="PANTHER" id="PTHR24198:SF165">
    <property type="entry name" value="ANKYRIN REPEAT-CONTAINING PROTEIN-RELATED"/>
    <property type="match status" value="1"/>
</dbReference>
<keyword evidence="1" id="KW-0677">Repeat</keyword>
<evidence type="ECO:0000313" key="4">
    <source>
        <dbReference type="EMBL" id="ETO09559.1"/>
    </source>
</evidence>
<accession>X6M6M0</accession>
<evidence type="ECO:0008006" key="6">
    <source>
        <dbReference type="Google" id="ProtNLM"/>
    </source>
</evidence>
<reference evidence="4 5" key="1">
    <citation type="journal article" date="2013" name="Curr. Biol.">
        <title>The Genome of the Foraminiferan Reticulomyxa filosa.</title>
        <authorList>
            <person name="Glockner G."/>
            <person name="Hulsmann N."/>
            <person name="Schleicher M."/>
            <person name="Noegel A.A."/>
            <person name="Eichinger L."/>
            <person name="Gallinger C."/>
            <person name="Pawlowski J."/>
            <person name="Sierra R."/>
            <person name="Euteneuer U."/>
            <person name="Pillet L."/>
            <person name="Moustafa A."/>
            <person name="Platzer M."/>
            <person name="Groth M."/>
            <person name="Szafranski K."/>
            <person name="Schliwa M."/>
        </authorList>
    </citation>
    <scope>NUCLEOTIDE SEQUENCE [LARGE SCALE GENOMIC DNA]</scope>
</reference>
<dbReference type="SMART" id="SM00248">
    <property type="entry name" value="ANK"/>
    <property type="match status" value="3"/>
</dbReference>
<feature type="region of interest" description="Disordered" evidence="3">
    <location>
        <begin position="164"/>
        <end position="183"/>
    </location>
</feature>
<organism evidence="4 5">
    <name type="scientific">Reticulomyxa filosa</name>
    <dbReference type="NCBI Taxonomy" id="46433"/>
    <lineage>
        <taxon>Eukaryota</taxon>
        <taxon>Sar</taxon>
        <taxon>Rhizaria</taxon>
        <taxon>Retaria</taxon>
        <taxon>Foraminifera</taxon>
        <taxon>Monothalamids</taxon>
        <taxon>Reticulomyxidae</taxon>
        <taxon>Reticulomyxa</taxon>
    </lineage>
</organism>
<keyword evidence="2" id="KW-0040">ANK repeat</keyword>